<protein>
    <submittedName>
        <fullName evidence="1">Uncharacterized protein</fullName>
    </submittedName>
</protein>
<dbReference type="EMBL" id="OQ709222">
    <property type="protein sequence ID" value="WGH21997.1"/>
    <property type="molecule type" value="Genomic_DNA"/>
</dbReference>
<name>A0AAF0K1P6_9CAUD</name>
<sequence>MRIHHDTLTADDITAAAERAGVTIVRSTAHRSATRRGAFEVVLAGSGRQGGQYGALKHKSASWDEYGIFLEYLFTRDARVTVPRVYADHDAFTFATGGRFAALTPDGAHHYHKWTHEPYDRTQTITTVHCTCGAVQQFRRG</sequence>
<gene>
    <name evidence="1" type="primary">116</name>
    <name evidence="1" type="ORF">SEA_TROGGLEHUMPER_116</name>
</gene>
<keyword evidence="2" id="KW-1185">Reference proteome</keyword>
<evidence type="ECO:0000313" key="1">
    <source>
        <dbReference type="EMBL" id="WGH21997.1"/>
    </source>
</evidence>
<accession>A0AAF0K1P6</accession>
<evidence type="ECO:0000313" key="2">
    <source>
        <dbReference type="Proteomes" id="UP001242841"/>
    </source>
</evidence>
<dbReference type="Proteomes" id="UP001242841">
    <property type="component" value="Segment"/>
</dbReference>
<reference evidence="1" key="1">
    <citation type="submission" date="2023-03" db="EMBL/GenBank/DDBJ databases">
        <authorList>
            <person name="Aguilar E."/>
            <person name="Antigua R."/>
            <person name="Antonino C."/>
            <person name="Bisram R."/>
            <person name="Chen J."/>
            <person name="Davilmar B."/>
            <person name="Del R.K."/>
            <person name="Germosen J."/>
            <person name="Hernandez J."/>
            <person name="Kelloggs L."/>
            <person name="Lema C."/>
            <person name="Li J."/>
            <person name="Melendez A."/>
            <person name="Mohammed I."/>
            <person name="Ryan A."/>
            <person name="Singh S."/>
            <person name="Tariq H."/>
            <person name="Golebiewska U.P."/>
            <person name="Russell D.A."/>
            <person name="Jacobs-Sera D."/>
            <person name="Hatfull G.F."/>
        </authorList>
    </citation>
    <scope>NUCLEOTIDE SEQUENCE</scope>
</reference>
<proteinExistence type="predicted"/>
<organism evidence="1 2">
    <name type="scientific">Rhodococcus phage Trogglehumper</name>
    <dbReference type="NCBI Taxonomy" id="3038381"/>
    <lineage>
        <taxon>Viruses</taxon>
        <taxon>Duplodnaviria</taxon>
        <taxon>Heunggongvirae</taxon>
        <taxon>Uroviricota</taxon>
        <taxon>Caudoviricetes</taxon>
        <taxon>Caudoviricetes incertae sedis</taxon>
        <taxon>Trogglehumpervirus</taxon>
        <taxon>Trogglehumpervirus trogglehumper</taxon>
    </lineage>
</organism>